<keyword evidence="2" id="KW-0677">Repeat</keyword>
<organism evidence="7 8">
    <name type="scientific">Hyalella azteca</name>
    <name type="common">Amphipod</name>
    <dbReference type="NCBI Taxonomy" id="294128"/>
    <lineage>
        <taxon>Eukaryota</taxon>
        <taxon>Metazoa</taxon>
        <taxon>Ecdysozoa</taxon>
        <taxon>Arthropoda</taxon>
        <taxon>Crustacea</taxon>
        <taxon>Multicrustacea</taxon>
        <taxon>Malacostraca</taxon>
        <taxon>Eumalacostraca</taxon>
        <taxon>Peracarida</taxon>
        <taxon>Amphipoda</taxon>
        <taxon>Senticaudata</taxon>
        <taxon>Talitrida</taxon>
        <taxon>Talitroidea</taxon>
        <taxon>Hyalellidae</taxon>
        <taxon>Hyalella</taxon>
    </lineage>
</organism>
<gene>
    <name evidence="8" type="primary">LOC108681849</name>
</gene>
<evidence type="ECO:0000313" key="8">
    <source>
        <dbReference type="RefSeq" id="XP_018026412.1"/>
    </source>
</evidence>
<accession>A0A8B7PLY7</accession>
<dbReference type="InterPro" id="IPR036179">
    <property type="entry name" value="Ig-like_dom_sf"/>
</dbReference>
<dbReference type="InterPro" id="IPR003599">
    <property type="entry name" value="Ig_sub"/>
</dbReference>
<dbReference type="InterPro" id="IPR003598">
    <property type="entry name" value="Ig_sub2"/>
</dbReference>
<dbReference type="PANTHER" id="PTHR12231">
    <property type="entry name" value="CTX-RELATED TYPE I TRANSMEMBRANE PROTEIN"/>
    <property type="match status" value="1"/>
</dbReference>
<dbReference type="OrthoDB" id="10012075at2759"/>
<evidence type="ECO:0000256" key="5">
    <source>
        <dbReference type="SAM" id="MobiDB-lite"/>
    </source>
</evidence>
<evidence type="ECO:0000259" key="6">
    <source>
        <dbReference type="PROSITE" id="PS50835"/>
    </source>
</evidence>
<evidence type="ECO:0000256" key="1">
    <source>
        <dbReference type="ARBA" id="ARBA00022729"/>
    </source>
</evidence>
<evidence type="ECO:0000256" key="3">
    <source>
        <dbReference type="ARBA" id="ARBA00023157"/>
    </source>
</evidence>
<dbReference type="SMART" id="SM00408">
    <property type="entry name" value="IGc2"/>
    <property type="match status" value="2"/>
</dbReference>
<evidence type="ECO:0000313" key="7">
    <source>
        <dbReference type="Proteomes" id="UP000694843"/>
    </source>
</evidence>
<name>A0A8B7PLY7_HYAAZ</name>
<sequence>MYGKVQAPTFLEPIQNVTFPAGRDVRLACVVDHLGSYKVAWIQKEHSIILTVGNHVITRNPRVSVTHDGHRTWFLGIKDVQPRDAGTYMCQINTESVISQIGYLNVNGKSNVISQIGYLNVNDEEAHGPLLFLKDLKRTDMAAYLCIASNGVPPSVSKRIKVEVEFQPLVYAPLQLVHAHFGQQMEIECLIEAFPPGLSYWKRPSGIEILHSDSKYKVTNYEGSVSYKSRMVLTIRSVQQGDIGEYNCISNNSQGGAEQEVLLSASMPISQNTISKGGAKSTLFDREKAISEENQFIEGFEPPAKEGSESKSSLLHGAPSPNDRNSASTVDTKQEDLRSYSDPGLRKIHHNGRNRDFSPRQTFDLIASGAASLRNSLLKLHGQTPPLLNAMQRMAHNVTVKSIKEGIGIIDPGLLMWHTQLEGESHFATLLDSQPLRFLAIFLDFKITFCLLMLNYSFRLIP</sequence>
<feature type="domain" description="Ig-like" evidence="6">
    <location>
        <begin position="8"/>
        <end position="107"/>
    </location>
</feature>
<keyword evidence="1" id="KW-0732">Signal</keyword>
<dbReference type="SUPFAM" id="SSF48726">
    <property type="entry name" value="Immunoglobulin"/>
    <property type="match status" value="2"/>
</dbReference>
<feature type="compositionally biased region" description="Polar residues" evidence="5">
    <location>
        <begin position="322"/>
        <end position="331"/>
    </location>
</feature>
<dbReference type="InterPro" id="IPR013783">
    <property type="entry name" value="Ig-like_fold"/>
</dbReference>
<dbReference type="SMART" id="SM00409">
    <property type="entry name" value="IG"/>
    <property type="match status" value="2"/>
</dbReference>
<dbReference type="Proteomes" id="UP000694843">
    <property type="component" value="Unplaced"/>
</dbReference>
<feature type="region of interest" description="Disordered" evidence="5">
    <location>
        <begin position="295"/>
        <end position="356"/>
    </location>
</feature>
<proteinExistence type="predicted"/>
<feature type="domain" description="Ig-like" evidence="6">
    <location>
        <begin position="168"/>
        <end position="264"/>
    </location>
</feature>
<keyword evidence="3" id="KW-1015">Disulfide bond</keyword>
<dbReference type="PROSITE" id="PS50835">
    <property type="entry name" value="IG_LIKE"/>
    <property type="match status" value="2"/>
</dbReference>
<dbReference type="InterPro" id="IPR051170">
    <property type="entry name" value="Neural/epithelial_adhesion"/>
</dbReference>
<evidence type="ECO:0000256" key="2">
    <source>
        <dbReference type="ARBA" id="ARBA00022737"/>
    </source>
</evidence>
<dbReference type="InterPro" id="IPR007110">
    <property type="entry name" value="Ig-like_dom"/>
</dbReference>
<protein>
    <submittedName>
        <fullName evidence="8">Lachesin</fullName>
    </submittedName>
</protein>
<dbReference type="Pfam" id="PF07679">
    <property type="entry name" value="I-set"/>
    <property type="match status" value="2"/>
</dbReference>
<keyword evidence="7" id="KW-1185">Reference proteome</keyword>
<dbReference type="Gene3D" id="2.60.40.10">
    <property type="entry name" value="Immunoglobulins"/>
    <property type="match status" value="2"/>
</dbReference>
<dbReference type="AlphaFoldDB" id="A0A8B7PLY7"/>
<keyword evidence="4" id="KW-0393">Immunoglobulin domain</keyword>
<dbReference type="GO" id="GO:0043005">
    <property type="term" value="C:neuron projection"/>
    <property type="evidence" value="ECO:0007669"/>
    <property type="project" value="TreeGrafter"/>
</dbReference>
<dbReference type="InterPro" id="IPR013098">
    <property type="entry name" value="Ig_I-set"/>
</dbReference>
<dbReference type="GeneID" id="108681849"/>
<dbReference type="PANTHER" id="PTHR12231:SF253">
    <property type="entry name" value="DPR-INTERACTING PROTEIN ETA, ISOFORM B-RELATED"/>
    <property type="match status" value="1"/>
</dbReference>
<dbReference type="RefSeq" id="XP_018026412.1">
    <property type="nucleotide sequence ID" value="XM_018170923.2"/>
</dbReference>
<reference evidence="8" key="1">
    <citation type="submission" date="2025-08" db="UniProtKB">
        <authorList>
            <consortium name="RefSeq"/>
        </authorList>
    </citation>
    <scope>IDENTIFICATION</scope>
    <source>
        <tissue evidence="8">Whole organism</tissue>
    </source>
</reference>
<dbReference type="KEGG" id="hazt:108681849"/>
<evidence type="ECO:0000256" key="4">
    <source>
        <dbReference type="ARBA" id="ARBA00023319"/>
    </source>
</evidence>